<sequence length="185" mass="20267">MFIEGWRLVQKTVGEANYSGRATISSWRRPSPGRYKLNVDAAVRDKLCGLGWILRDGYGNFVAGVSKVWHGSLSPLEAELIGIREALSWMKEGGWDGVEVESDSSGAVTEILQESSISLAGIIGGDIREINLGFTDISFTHIRRSANRAAHELARAACSVSGCICWDNHPPHFIVHVLNTDLMND</sequence>
<dbReference type="InterPro" id="IPR012337">
    <property type="entry name" value="RNaseH-like_sf"/>
</dbReference>
<reference evidence="2" key="1">
    <citation type="submission" date="2022-07" db="EMBL/GenBank/DDBJ databases">
        <authorList>
            <person name="Macas J."/>
            <person name="Novak P."/>
            <person name="Neumann P."/>
        </authorList>
    </citation>
    <scope>NUCLEOTIDE SEQUENCE</scope>
</reference>
<feature type="domain" description="RNase H type-1" evidence="1">
    <location>
        <begin position="38"/>
        <end position="157"/>
    </location>
</feature>
<comment type="caution">
    <text evidence="2">The sequence shown here is derived from an EMBL/GenBank/DDBJ whole genome shotgun (WGS) entry which is preliminary data.</text>
</comment>
<protein>
    <recommendedName>
        <fullName evidence="1">RNase H type-1 domain-containing protein</fullName>
    </recommendedName>
</protein>
<dbReference type="InterPro" id="IPR002156">
    <property type="entry name" value="RNaseH_domain"/>
</dbReference>
<accession>A0AAV0EEE9</accession>
<dbReference type="EMBL" id="CAMAPF010000915">
    <property type="protein sequence ID" value="CAH9120177.1"/>
    <property type="molecule type" value="Genomic_DNA"/>
</dbReference>
<dbReference type="Gene3D" id="3.30.420.10">
    <property type="entry name" value="Ribonuclease H-like superfamily/Ribonuclease H"/>
    <property type="match status" value="1"/>
</dbReference>
<dbReference type="PANTHER" id="PTHR47074">
    <property type="entry name" value="BNAC02G40300D PROTEIN"/>
    <property type="match status" value="1"/>
</dbReference>
<name>A0AAV0EEE9_9ASTE</name>
<dbReference type="CDD" id="cd06222">
    <property type="entry name" value="RNase_H_like"/>
    <property type="match status" value="1"/>
</dbReference>
<evidence type="ECO:0000313" key="3">
    <source>
        <dbReference type="Proteomes" id="UP001152523"/>
    </source>
</evidence>
<evidence type="ECO:0000259" key="1">
    <source>
        <dbReference type="Pfam" id="PF13456"/>
    </source>
</evidence>
<keyword evidence="3" id="KW-1185">Reference proteome</keyword>
<dbReference type="InterPro" id="IPR036397">
    <property type="entry name" value="RNaseH_sf"/>
</dbReference>
<dbReference type="Pfam" id="PF13456">
    <property type="entry name" value="RVT_3"/>
    <property type="match status" value="1"/>
</dbReference>
<dbReference type="SUPFAM" id="SSF53098">
    <property type="entry name" value="Ribonuclease H-like"/>
    <property type="match status" value="1"/>
</dbReference>
<evidence type="ECO:0000313" key="2">
    <source>
        <dbReference type="EMBL" id="CAH9120177.1"/>
    </source>
</evidence>
<dbReference type="InterPro" id="IPR044730">
    <property type="entry name" value="RNase_H-like_dom_plant"/>
</dbReference>
<gene>
    <name evidence="2" type="ORF">CEPIT_LOCUS22922</name>
</gene>
<dbReference type="GO" id="GO:0004523">
    <property type="term" value="F:RNA-DNA hybrid ribonuclease activity"/>
    <property type="evidence" value="ECO:0007669"/>
    <property type="project" value="InterPro"/>
</dbReference>
<organism evidence="2 3">
    <name type="scientific">Cuscuta epithymum</name>
    <dbReference type="NCBI Taxonomy" id="186058"/>
    <lineage>
        <taxon>Eukaryota</taxon>
        <taxon>Viridiplantae</taxon>
        <taxon>Streptophyta</taxon>
        <taxon>Embryophyta</taxon>
        <taxon>Tracheophyta</taxon>
        <taxon>Spermatophyta</taxon>
        <taxon>Magnoliopsida</taxon>
        <taxon>eudicotyledons</taxon>
        <taxon>Gunneridae</taxon>
        <taxon>Pentapetalae</taxon>
        <taxon>asterids</taxon>
        <taxon>lamiids</taxon>
        <taxon>Solanales</taxon>
        <taxon>Convolvulaceae</taxon>
        <taxon>Cuscuteae</taxon>
        <taxon>Cuscuta</taxon>
        <taxon>Cuscuta subgen. Cuscuta</taxon>
    </lineage>
</organism>
<dbReference type="Proteomes" id="UP001152523">
    <property type="component" value="Unassembled WGS sequence"/>
</dbReference>
<feature type="non-terminal residue" evidence="2">
    <location>
        <position position="185"/>
    </location>
</feature>
<dbReference type="PANTHER" id="PTHR47074:SF11">
    <property type="entry name" value="REVERSE TRANSCRIPTASE-LIKE PROTEIN"/>
    <property type="match status" value="1"/>
</dbReference>
<proteinExistence type="predicted"/>
<dbReference type="InterPro" id="IPR052929">
    <property type="entry name" value="RNase_H-like_EbsB-rel"/>
</dbReference>
<dbReference type="GO" id="GO:0003676">
    <property type="term" value="F:nucleic acid binding"/>
    <property type="evidence" value="ECO:0007669"/>
    <property type="project" value="InterPro"/>
</dbReference>
<dbReference type="AlphaFoldDB" id="A0AAV0EEE9"/>